<dbReference type="InterPro" id="IPR016024">
    <property type="entry name" value="ARM-type_fold"/>
</dbReference>
<comment type="caution">
    <text evidence="1">The sequence shown here is derived from an EMBL/GenBank/DDBJ whole genome shotgun (WGS) entry which is preliminary data.</text>
</comment>
<gene>
    <name evidence="1" type="primary">VMA13_3</name>
    <name evidence="1" type="ORF">K7432_009981</name>
</gene>
<dbReference type="SUPFAM" id="SSF48371">
    <property type="entry name" value="ARM repeat"/>
    <property type="match status" value="1"/>
</dbReference>
<dbReference type="EMBL" id="JASJQH010000654">
    <property type="protein sequence ID" value="KAK9763388.1"/>
    <property type="molecule type" value="Genomic_DNA"/>
</dbReference>
<dbReference type="PANTHER" id="PTHR10698:SF0">
    <property type="entry name" value="V-TYPE PROTON ATPASE SUBUNIT H"/>
    <property type="match status" value="1"/>
</dbReference>
<dbReference type="InterPro" id="IPR011989">
    <property type="entry name" value="ARM-like"/>
</dbReference>
<dbReference type="Gene3D" id="1.25.10.10">
    <property type="entry name" value="Leucine-rich Repeat Variant"/>
    <property type="match status" value="1"/>
</dbReference>
<dbReference type="Pfam" id="PF03224">
    <property type="entry name" value="V-ATPase_H_N"/>
    <property type="match status" value="1"/>
</dbReference>
<reference evidence="1 2" key="1">
    <citation type="submission" date="2023-04" db="EMBL/GenBank/DDBJ databases">
        <title>Genome of Basidiobolus ranarum AG-B5.</title>
        <authorList>
            <person name="Stajich J.E."/>
            <person name="Carter-House D."/>
            <person name="Gryganskyi A."/>
        </authorList>
    </citation>
    <scope>NUCLEOTIDE SEQUENCE [LARGE SCALE GENOMIC DNA]</scope>
    <source>
        <strain evidence="1 2">AG-B5</strain>
    </source>
</reference>
<organism evidence="1 2">
    <name type="scientific">Basidiobolus ranarum</name>
    <dbReference type="NCBI Taxonomy" id="34480"/>
    <lineage>
        <taxon>Eukaryota</taxon>
        <taxon>Fungi</taxon>
        <taxon>Fungi incertae sedis</taxon>
        <taxon>Zoopagomycota</taxon>
        <taxon>Entomophthoromycotina</taxon>
        <taxon>Basidiobolomycetes</taxon>
        <taxon>Basidiobolales</taxon>
        <taxon>Basidiobolaceae</taxon>
        <taxon>Basidiobolus</taxon>
    </lineage>
</organism>
<dbReference type="InterPro" id="IPR004908">
    <property type="entry name" value="ATPase_V1-cplx_hsu"/>
</dbReference>
<evidence type="ECO:0000313" key="1">
    <source>
        <dbReference type="EMBL" id="KAK9763388.1"/>
    </source>
</evidence>
<accession>A0ABR2WPF6</accession>
<dbReference type="PANTHER" id="PTHR10698">
    <property type="entry name" value="V-TYPE PROTON ATPASE SUBUNIT H"/>
    <property type="match status" value="1"/>
</dbReference>
<evidence type="ECO:0000313" key="2">
    <source>
        <dbReference type="Proteomes" id="UP001479436"/>
    </source>
</evidence>
<name>A0ABR2WPF6_9FUNG</name>
<sequence length="195" mass="22277">MTDIFPTSIVANPYLEELTSNIKGRSISWEDPKASLLTKDELNLLKVYEYKMQQGSSQLLSQVWTRIAEEYVSREHAALFHQTKAENPDFPYALFIRCLSEDDEFLVLKSSKILTSLLCTDKSCHSGVDLSEFISWIVAQLQSQNTSTVDIAVQNLESLLTIPECRHAFYQTKGVSTYGFYMASYQVHFTDSLYM</sequence>
<proteinExistence type="predicted"/>
<dbReference type="Proteomes" id="UP001479436">
    <property type="component" value="Unassembled WGS sequence"/>
</dbReference>
<protein>
    <submittedName>
        <fullName evidence="1">H(+)-transporting V1 sector ATPase subunit H</fullName>
    </submittedName>
</protein>
<keyword evidence="2" id="KW-1185">Reference proteome</keyword>